<reference evidence="1 2" key="1">
    <citation type="journal article" date="2017" name="Front. Cell. Infect. Microbiol.">
        <title>Chaperone-usher pili loci of human colonization factor-negative enterotoxigenic Escherichia coli.</title>
        <authorList>
            <person name="Del Canto F."/>
            <person name="Vidal R."/>
            <person name="Stine O.C."/>
            <person name="Pop M."/>
        </authorList>
    </citation>
    <scope>NUCLEOTIDE SEQUENCE [LARGE SCALE GENOMIC DNA]</scope>
    <source>
        <strain evidence="1 2">700324</strain>
    </source>
</reference>
<evidence type="ECO:0000313" key="2">
    <source>
        <dbReference type="Proteomes" id="UP000185794"/>
    </source>
</evidence>
<gene>
    <name evidence="1" type="ORF">AWP47_06855</name>
</gene>
<organism evidence="1 2">
    <name type="scientific">Escherichia coli</name>
    <dbReference type="NCBI Taxonomy" id="562"/>
    <lineage>
        <taxon>Bacteria</taxon>
        <taxon>Pseudomonadati</taxon>
        <taxon>Pseudomonadota</taxon>
        <taxon>Gammaproteobacteria</taxon>
        <taxon>Enterobacterales</taxon>
        <taxon>Enterobacteriaceae</taxon>
        <taxon>Escherichia</taxon>
    </lineage>
</organism>
<dbReference type="EMBL" id="LRKC01000106">
    <property type="protein sequence ID" value="OKV14190.1"/>
    <property type="molecule type" value="Genomic_DNA"/>
</dbReference>
<dbReference type="Proteomes" id="UP000185794">
    <property type="component" value="Unassembled WGS sequence"/>
</dbReference>
<protein>
    <submittedName>
        <fullName evidence="1">Uncharacterized protein</fullName>
    </submittedName>
</protein>
<accession>A0A854C079</accession>
<dbReference type="AlphaFoldDB" id="A0A854C079"/>
<proteinExistence type="predicted"/>
<sequence length="61" mass="7000">MSRKRQEVLYPLGGKVLCKQLRRGWWHKRMVTESGIRKWLLVVEVVIVPHAGGVKSVDGCE</sequence>
<comment type="caution">
    <text evidence="1">The sequence shown here is derived from an EMBL/GenBank/DDBJ whole genome shotgun (WGS) entry which is preliminary data.</text>
</comment>
<name>A0A854C079_ECOLX</name>
<evidence type="ECO:0000313" key="1">
    <source>
        <dbReference type="EMBL" id="OKV14190.1"/>
    </source>
</evidence>